<feature type="compositionally biased region" description="Polar residues" evidence="3">
    <location>
        <begin position="454"/>
        <end position="467"/>
    </location>
</feature>
<dbReference type="GO" id="GO:0051286">
    <property type="term" value="C:cell tip"/>
    <property type="evidence" value="ECO:0007669"/>
    <property type="project" value="TreeGrafter"/>
</dbReference>
<dbReference type="PANTHER" id="PTHR22741:SF10">
    <property type="entry name" value="COILED-COIL DOMAIN-CONTAINING PROTEIN CG32809"/>
    <property type="match status" value="1"/>
</dbReference>
<evidence type="ECO:0000313" key="5">
    <source>
        <dbReference type="EMBL" id="OAW00145.1"/>
    </source>
</evidence>
<dbReference type="STRING" id="630390.A0A180H5U8"/>
<reference evidence="6 7" key="3">
    <citation type="journal article" date="2017" name="G3 (Bethesda)">
        <title>Comparative analysis highlights variable genome content of wheat rusts and divergence of the mating loci.</title>
        <authorList>
            <person name="Cuomo C.A."/>
            <person name="Bakkeren G."/>
            <person name="Khalil H.B."/>
            <person name="Panwar V."/>
            <person name="Joly D."/>
            <person name="Linning R."/>
            <person name="Sakthikumar S."/>
            <person name="Song X."/>
            <person name="Adiconis X."/>
            <person name="Fan L."/>
            <person name="Goldberg J.M."/>
            <person name="Levin J.Z."/>
            <person name="Young S."/>
            <person name="Zeng Q."/>
            <person name="Anikster Y."/>
            <person name="Bruce M."/>
            <person name="Wang M."/>
            <person name="Yin C."/>
            <person name="McCallum B."/>
            <person name="Szabo L.J."/>
            <person name="Hulbert S."/>
            <person name="Chen X."/>
            <person name="Fellers J.P."/>
        </authorList>
    </citation>
    <scope>NUCLEOTIDE SEQUENCE</scope>
    <source>
        <strain evidence="6">isolate 1-1 / race 1 (BBBD)</strain>
        <strain evidence="7">Isolate 1-1 / race 1 (BBBD)</strain>
    </source>
</reference>
<protein>
    <submittedName>
        <fullName evidence="6">AIP3 domain-containing protein</fullName>
    </submittedName>
</protein>
<feature type="compositionally biased region" description="Low complexity" evidence="3">
    <location>
        <begin position="1122"/>
        <end position="1133"/>
    </location>
</feature>
<evidence type="ECO:0000256" key="3">
    <source>
        <dbReference type="SAM" id="MobiDB-lite"/>
    </source>
</evidence>
<evidence type="ECO:0000256" key="1">
    <source>
        <dbReference type="ARBA" id="ARBA00023054"/>
    </source>
</evidence>
<evidence type="ECO:0000259" key="4">
    <source>
        <dbReference type="SMART" id="SM00806"/>
    </source>
</evidence>
<dbReference type="EnsemblFungi" id="PTTG_25176-t43_1">
    <property type="protein sequence ID" value="PTTG_25176-t43_1-p1"/>
    <property type="gene ID" value="PTTG_25176"/>
</dbReference>
<feature type="compositionally biased region" description="Low complexity" evidence="3">
    <location>
        <begin position="1157"/>
        <end position="1169"/>
    </location>
</feature>
<evidence type="ECO:0000313" key="7">
    <source>
        <dbReference type="Proteomes" id="UP000005240"/>
    </source>
</evidence>
<keyword evidence="7" id="KW-1185">Reference proteome</keyword>
<dbReference type="Gene3D" id="1.20.58.1540">
    <property type="entry name" value="Actin interacting protein 3, C-terminal domain"/>
    <property type="match status" value="1"/>
</dbReference>
<evidence type="ECO:0000256" key="2">
    <source>
        <dbReference type="SAM" id="Coils"/>
    </source>
</evidence>
<feature type="compositionally biased region" description="Low complexity" evidence="3">
    <location>
        <begin position="19"/>
        <end position="51"/>
    </location>
</feature>
<feature type="compositionally biased region" description="Pro residues" evidence="3">
    <location>
        <begin position="325"/>
        <end position="341"/>
    </location>
</feature>
<feature type="region of interest" description="Disordered" evidence="3">
    <location>
        <begin position="401"/>
        <end position="421"/>
    </location>
</feature>
<keyword evidence="1 2" id="KW-0175">Coiled coil</keyword>
<dbReference type="SMART" id="SM00806">
    <property type="entry name" value="AIP3"/>
    <property type="match status" value="1"/>
</dbReference>
<feature type="compositionally biased region" description="Pro residues" evidence="3">
    <location>
        <begin position="1036"/>
        <end position="1061"/>
    </location>
</feature>
<dbReference type="InterPro" id="IPR022782">
    <property type="entry name" value="AIP3-like_C"/>
</dbReference>
<dbReference type="AlphaFoldDB" id="A0A180H5U8"/>
<gene>
    <name evidence="5" type="ORF">PTTG_25176</name>
</gene>
<organism evidence="5">
    <name type="scientific">Puccinia triticina (isolate 1-1 / race 1 (BBBD))</name>
    <name type="common">Brown leaf rust fungus</name>
    <dbReference type="NCBI Taxonomy" id="630390"/>
    <lineage>
        <taxon>Eukaryota</taxon>
        <taxon>Fungi</taxon>
        <taxon>Dikarya</taxon>
        <taxon>Basidiomycota</taxon>
        <taxon>Pucciniomycotina</taxon>
        <taxon>Pucciniomycetes</taxon>
        <taxon>Pucciniales</taxon>
        <taxon>Pucciniaceae</taxon>
        <taxon>Puccinia</taxon>
    </lineage>
</organism>
<reference evidence="6" key="4">
    <citation type="submission" date="2025-05" db="UniProtKB">
        <authorList>
            <consortium name="EnsemblFungi"/>
        </authorList>
    </citation>
    <scope>IDENTIFICATION</scope>
    <source>
        <strain evidence="6">isolate 1-1 / race 1 (BBBD)</strain>
    </source>
</reference>
<reference evidence="5" key="1">
    <citation type="submission" date="2009-11" db="EMBL/GenBank/DDBJ databases">
        <authorList>
            <consortium name="The Broad Institute Genome Sequencing Platform"/>
            <person name="Ward D."/>
            <person name="Feldgarden M."/>
            <person name="Earl A."/>
            <person name="Young S.K."/>
            <person name="Zeng Q."/>
            <person name="Koehrsen M."/>
            <person name="Alvarado L."/>
            <person name="Berlin A."/>
            <person name="Bochicchio J."/>
            <person name="Borenstein D."/>
            <person name="Chapman S.B."/>
            <person name="Chen Z."/>
            <person name="Engels R."/>
            <person name="Freedman E."/>
            <person name="Gellesch M."/>
            <person name="Goldberg J."/>
            <person name="Griggs A."/>
            <person name="Gujja S."/>
            <person name="Heilman E."/>
            <person name="Heiman D."/>
            <person name="Hepburn T."/>
            <person name="Howarth C."/>
            <person name="Jen D."/>
            <person name="Larson L."/>
            <person name="Lewis B."/>
            <person name="Mehta T."/>
            <person name="Park D."/>
            <person name="Pearson M."/>
            <person name="Roberts A."/>
            <person name="Saif S."/>
            <person name="Shea T."/>
            <person name="Shenoy N."/>
            <person name="Sisk P."/>
            <person name="Stolte C."/>
            <person name="Sykes S."/>
            <person name="Thomson T."/>
            <person name="Walk T."/>
            <person name="White J."/>
            <person name="Yandava C."/>
            <person name="Izard J."/>
            <person name="Baranova O.V."/>
            <person name="Blanton J.M."/>
            <person name="Tanner A.C."/>
            <person name="Dewhirst F.E."/>
            <person name="Haas B."/>
            <person name="Nusbaum C."/>
            <person name="Birren B."/>
        </authorList>
    </citation>
    <scope>NUCLEOTIDE SEQUENCE [LARGE SCALE GENOMIC DNA]</scope>
    <source>
        <strain evidence="5">1-1 BBBD Race 1</strain>
    </source>
</reference>
<name>A0A180H5U8_PUCT1</name>
<dbReference type="EMBL" id="ADAS02000001">
    <property type="protein sequence ID" value="OAW00145.1"/>
    <property type="molecule type" value="Genomic_DNA"/>
</dbReference>
<feature type="compositionally biased region" description="Polar residues" evidence="3">
    <location>
        <begin position="667"/>
        <end position="703"/>
    </location>
</feature>
<feature type="coiled-coil region" evidence="2">
    <location>
        <begin position="794"/>
        <end position="854"/>
    </location>
</feature>
<proteinExistence type="predicted"/>
<dbReference type="Pfam" id="PF23153">
    <property type="entry name" value="Aip3p_Bud6_N"/>
    <property type="match status" value="1"/>
</dbReference>
<feature type="region of interest" description="Disordered" evidence="3">
    <location>
        <begin position="166"/>
        <end position="387"/>
    </location>
</feature>
<reference evidence="5" key="2">
    <citation type="submission" date="2016-05" db="EMBL/GenBank/DDBJ databases">
        <title>Comparative analysis highlights variable genome content of wheat rusts and divergence of the mating loci.</title>
        <authorList>
            <person name="Cuomo C.A."/>
            <person name="Bakkeren G."/>
            <person name="Szabo L."/>
            <person name="Khalil H."/>
            <person name="Joly D."/>
            <person name="Goldberg J."/>
            <person name="Young S."/>
            <person name="Zeng Q."/>
            <person name="Fellers J."/>
        </authorList>
    </citation>
    <scope>NUCLEOTIDE SEQUENCE [LARGE SCALE GENOMIC DNA]</scope>
    <source>
        <strain evidence="5">1-1 BBBD Race 1</strain>
    </source>
</reference>
<dbReference type="Pfam" id="PF03915">
    <property type="entry name" value="AIP3"/>
    <property type="match status" value="1"/>
</dbReference>
<feature type="region of interest" description="Disordered" evidence="3">
    <location>
        <begin position="648"/>
        <end position="723"/>
    </location>
</feature>
<dbReference type="GO" id="GO:0030010">
    <property type="term" value="P:establishment of cell polarity"/>
    <property type="evidence" value="ECO:0007669"/>
    <property type="project" value="TreeGrafter"/>
</dbReference>
<dbReference type="InterPro" id="IPR056279">
    <property type="entry name" value="Aip3p_Bud6_N"/>
</dbReference>
<accession>A0A180H5U8</accession>
<dbReference type="Proteomes" id="UP000005240">
    <property type="component" value="Unassembled WGS sequence"/>
</dbReference>
<sequence length="1185" mass="129013">MASSHSSAAPPRARHGSVSSSPAALAPAPRLSTSSSLASARSSTTSPALTPFSSSHMESTVTRLLVATKQLLESLTDWSQGKIDEGGVSDIYVRLGNEFNAASLAFTKEGINMSDLNSVPDDLRTCLEAALSEEASPTTLDQHLPQIRQIVVHLLQGLKVKQAKWRAAKRQHEHEASSYTSTRPGSLRDHPNPPDRPPLPHPSIRSGPRSLNAARSREDLRRVAVVSTSSHSDHHRSQPIHAPSPGPSSSSTTHPFSRSVGPLDHPSTTTTTTKSNDALPGTRSSYDNPSAGPPVPSKSRMSPVSRAVRSVNDFSERLRGNNKVSPPPPAPPPPPPIPPQFDPSIPRSHRPDHIPAPRSPRSESSNQAQASSLEALRKADMLQRRASKRFSTYTYNKIAATASPHKRSGESQNNLVPNVPALPRSPISMNFLLPRDDVESARETSQAGRELLRASSSQRSHDGQSVSDKLGSGSRPGSRATEVEDSFDQAKDHISTIAEETQQSIRINPMTPESSNTFSNLILTPPHHKKHVGSSANLADQSCTVFLQLGRDVKKAKLDSTPTIASLRVLFMDRFQFNPGSDNFPEIYLRDPQSGIQYQLEDMSEVKDRVVLSLNIDALDQVKTHIDSGLSTLAREIKDLKSTITTLRRQSVPPPPVSTVTVLKASSRPSTPIQPATDSQFKQTARQVMKSTESSAILNTQKAEQLGESSSPRPPNSASSSSDLRLQQLNGTFKNQYGEVQALRRDLGILRQLYGTFTGETKSLLAGLRSQAEAVKQAATAKVASSRTFIDAGKVKLESQSQDLVTKVESLQDTVEDLKQDVTTRKMKPKPSAMATVSQSIQTVKAELEQLTNHITTIKPAWKKSWEDELQNIVDEQQLLNYQEDLIKDLKEDLEAVSNLFGHVEHYLDARKVSKVKPKEFIPILSPTSAGGLMTDPRGGLETVLMQVKGLEPNQESRLKAIEAAEKLRAKNLTEVQKDNEFAQELAGFVGNKKLKMTGGHEEIERLRKIKSEATLKAIAGTRPAPDAQPLDVLPEPAPPSPPAPAPPPRPRLIPPTPPPRSRPRLAKSLRTPPPRPARHPPRLRTPGPRTRRLMHSKTPAKPEKAPQKQTPTGHTRLVLIRPAQTARARGPRTPAPPGQTRARRPRLDPPPPPALLSPSSCPTLHASSSLSLSFSSNVFGALSF</sequence>
<feature type="compositionally biased region" description="Low complexity" evidence="3">
    <location>
        <begin position="247"/>
        <end position="259"/>
    </location>
</feature>
<dbReference type="OrthoDB" id="783096at2759"/>
<dbReference type="InterPro" id="IPR005613">
    <property type="entry name" value="AIP3_C"/>
</dbReference>
<dbReference type="GO" id="GO:0005737">
    <property type="term" value="C:cytoplasm"/>
    <property type="evidence" value="ECO:0007669"/>
    <property type="project" value="TreeGrafter"/>
</dbReference>
<feature type="region of interest" description="Disordered" evidence="3">
    <location>
        <begin position="438"/>
        <end position="487"/>
    </location>
</feature>
<dbReference type="PANTHER" id="PTHR22741">
    <property type="entry name" value="P140CAP/SNIP-RELATED"/>
    <property type="match status" value="1"/>
</dbReference>
<feature type="region of interest" description="Disordered" evidence="3">
    <location>
        <begin position="1021"/>
        <end position="1169"/>
    </location>
</feature>
<evidence type="ECO:0000313" key="6">
    <source>
        <dbReference type="EnsemblFungi" id="PTTG_25176-t43_1-p1"/>
    </source>
</evidence>
<dbReference type="GO" id="GO:0005519">
    <property type="term" value="F:cytoskeletal regulatory protein binding"/>
    <property type="evidence" value="ECO:0007669"/>
    <property type="project" value="InterPro"/>
</dbReference>
<feature type="compositionally biased region" description="Low complexity" evidence="3">
    <location>
        <begin position="1"/>
        <end position="11"/>
    </location>
</feature>
<feature type="domain" description="Actin interacting protein 3 C-terminal" evidence="4">
    <location>
        <begin position="546"/>
        <end position="1013"/>
    </location>
</feature>
<dbReference type="InterPro" id="IPR051825">
    <property type="entry name" value="SRCIN1"/>
</dbReference>
<dbReference type="VEuPathDB" id="FungiDB:PTTG_25176"/>
<feature type="compositionally biased region" description="Polar residues" evidence="3">
    <location>
        <begin position="362"/>
        <end position="372"/>
    </location>
</feature>
<feature type="region of interest" description="Disordered" evidence="3">
    <location>
        <begin position="1"/>
        <end position="54"/>
    </location>
</feature>